<feature type="region of interest" description="Disordered" evidence="1">
    <location>
        <begin position="80"/>
        <end position="99"/>
    </location>
</feature>
<protein>
    <submittedName>
        <fullName evidence="2">Uncharacterized protein</fullName>
    </submittedName>
</protein>
<dbReference type="AlphaFoldDB" id="A0A182NWI8"/>
<reference evidence="3" key="1">
    <citation type="submission" date="2013-03" db="EMBL/GenBank/DDBJ databases">
        <title>The Genome Sequence of Anopheles dirus WRAIR2.</title>
        <authorList>
            <consortium name="The Broad Institute Genomics Platform"/>
            <person name="Neafsey D.E."/>
            <person name="Walton C."/>
            <person name="Walker B."/>
            <person name="Young S.K."/>
            <person name="Zeng Q."/>
            <person name="Gargeya S."/>
            <person name="Fitzgerald M."/>
            <person name="Haas B."/>
            <person name="Abouelleil A."/>
            <person name="Allen A.W."/>
            <person name="Alvarado L."/>
            <person name="Arachchi H.M."/>
            <person name="Berlin A.M."/>
            <person name="Chapman S.B."/>
            <person name="Gainer-Dewar J."/>
            <person name="Goldberg J."/>
            <person name="Griggs A."/>
            <person name="Gujja S."/>
            <person name="Hansen M."/>
            <person name="Howarth C."/>
            <person name="Imamovic A."/>
            <person name="Ireland A."/>
            <person name="Larimer J."/>
            <person name="McCowan C."/>
            <person name="Murphy C."/>
            <person name="Pearson M."/>
            <person name="Poon T.W."/>
            <person name="Priest M."/>
            <person name="Roberts A."/>
            <person name="Saif S."/>
            <person name="Shea T."/>
            <person name="Sisk P."/>
            <person name="Sykes S."/>
            <person name="Wortman J."/>
            <person name="Nusbaum C."/>
            <person name="Birren B."/>
        </authorList>
    </citation>
    <scope>NUCLEOTIDE SEQUENCE [LARGE SCALE GENOMIC DNA]</scope>
    <source>
        <strain evidence="3">WRAIR2</strain>
    </source>
</reference>
<reference evidence="2" key="2">
    <citation type="submission" date="2020-05" db="UniProtKB">
        <authorList>
            <consortium name="EnsemblMetazoa"/>
        </authorList>
    </citation>
    <scope>IDENTIFICATION</scope>
    <source>
        <strain evidence="2">WRAIR2</strain>
    </source>
</reference>
<accession>A0A182NWI8</accession>
<dbReference type="VEuPathDB" id="VectorBase:ADIR014258"/>
<name>A0A182NWI8_9DIPT</name>
<proteinExistence type="predicted"/>
<organism evidence="2 3">
    <name type="scientific">Anopheles dirus</name>
    <dbReference type="NCBI Taxonomy" id="7168"/>
    <lineage>
        <taxon>Eukaryota</taxon>
        <taxon>Metazoa</taxon>
        <taxon>Ecdysozoa</taxon>
        <taxon>Arthropoda</taxon>
        <taxon>Hexapoda</taxon>
        <taxon>Insecta</taxon>
        <taxon>Pterygota</taxon>
        <taxon>Neoptera</taxon>
        <taxon>Endopterygota</taxon>
        <taxon>Diptera</taxon>
        <taxon>Nematocera</taxon>
        <taxon>Culicoidea</taxon>
        <taxon>Culicidae</taxon>
        <taxon>Anophelinae</taxon>
        <taxon>Anopheles</taxon>
    </lineage>
</organism>
<evidence type="ECO:0000313" key="2">
    <source>
        <dbReference type="EnsemblMetazoa" id="ADIR014258-PA"/>
    </source>
</evidence>
<dbReference type="EnsemblMetazoa" id="ADIR014258-RA">
    <property type="protein sequence ID" value="ADIR014258-PA"/>
    <property type="gene ID" value="ADIR014258"/>
</dbReference>
<evidence type="ECO:0000256" key="1">
    <source>
        <dbReference type="SAM" id="MobiDB-lite"/>
    </source>
</evidence>
<keyword evidence="3" id="KW-1185">Reference proteome</keyword>
<sequence length="99" mass="11036">VSLFGSRFGSLQALDQSDSTDRVNGTRIELSCTGVVTCLKHTVIVVEYAGLVTRELHTFALESRALHNKKKKNVVSSFHRNPFLPPSSSLPRERHAQLF</sequence>
<evidence type="ECO:0000313" key="3">
    <source>
        <dbReference type="Proteomes" id="UP000075884"/>
    </source>
</evidence>
<dbReference type="Proteomes" id="UP000075884">
    <property type="component" value="Unassembled WGS sequence"/>
</dbReference>